<dbReference type="NCBIfam" id="NF011646">
    <property type="entry name" value="PRK15064.1"/>
    <property type="match status" value="1"/>
</dbReference>
<dbReference type="Proteomes" id="UP000541136">
    <property type="component" value="Unassembled WGS sequence"/>
</dbReference>
<evidence type="ECO:0000313" key="8">
    <source>
        <dbReference type="EMBL" id="MBB6083664.1"/>
    </source>
</evidence>
<gene>
    <name evidence="8" type="ORF">HNR28_001703</name>
</gene>
<evidence type="ECO:0000256" key="1">
    <source>
        <dbReference type="ARBA" id="ARBA00022475"/>
    </source>
</evidence>
<dbReference type="EMBL" id="JACHIB010000008">
    <property type="protein sequence ID" value="MBB6083664.1"/>
    <property type="molecule type" value="Genomic_DNA"/>
</dbReference>
<comment type="caution">
    <text evidence="8">The sequence shown here is derived from an EMBL/GenBank/DDBJ whole genome shotgun (WGS) entry which is preliminary data.</text>
</comment>
<comment type="similarity">
    <text evidence="5">Belongs to the ABC transporter superfamily. ABCF family. YbiT subfamily.</text>
</comment>
<proteinExistence type="inferred from homology"/>
<dbReference type="PANTHER" id="PTHR19211:SF96">
    <property type="entry name" value="ATP-BINDING PROTEIN YBIT-RELATED"/>
    <property type="match status" value="1"/>
</dbReference>
<dbReference type="SUPFAM" id="SSF52540">
    <property type="entry name" value="P-loop containing nucleoside triphosphate hydrolases"/>
    <property type="match status" value="2"/>
</dbReference>
<evidence type="ECO:0000313" key="9">
    <source>
        <dbReference type="Proteomes" id="UP000541136"/>
    </source>
</evidence>
<keyword evidence="4" id="KW-0067">ATP-binding</keyword>
<keyword evidence="3" id="KW-0547">Nucleotide-binding</keyword>
<feature type="domain" description="ABC transporter" evidence="7">
    <location>
        <begin position="331"/>
        <end position="540"/>
    </location>
</feature>
<evidence type="ECO:0000256" key="6">
    <source>
        <dbReference type="ARBA" id="ARBA00074044"/>
    </source>
</evidence>
<dbReference type="FunFam" id="3.40.50.300:FF:000070">
    <property type="entry name" value="Putative ABC transporter ATP-binding component"/>
    <property type="match status" value="1"/>
</dbReference>
<evidence type="ECO:0000259" key="7">
    <source>
        <dbReference type="PROSITE" id="PS50893"/>
    </source>
</evidence>
<dbReference type="SMART" id="SM00382">
    <property type="entry name" value="AAA"/>
    <property type="match status" value="2"/>
</dbReference>
<name>A0A7W9TN55_CASDE</name>
<keyword evidence="1" id="KW-0472">Membrane</keyword>
<dbReference type="GO" id="GO:0005524">
    <property type="term" value="F:ATP binding"/>
    <property type="evidence" value="ECO:0007669"/>
    <property type="project" value="UniProtKB-KW"/>
</dbReference>
<dbReference type="Pfam" id="PF12848">
    <property type="entry name" value="ABC_tran_Xtn"/>
    <property type="match status" value="1"/>
</dbReference>
<dbReference type="CDD" id="cd03221">
    <property type="entry name" value="ABCF_EF-3"/>
    <property type="match status" value="2"/>
</dbReference>
<dbReference type="InterPro" id="IPR032781">
    <property type="entry name" value="ABC_tran_Xtn"/>
</dbReference>
<dbReference type="PROSITE" id="PS00211">
    <property type="entry name" value="ABC_TRANSPORTER_1"/>
    <property type="match status" value="1"/>
</dbReference>
<dbReference type="InterPro" id="IPR017871">
    <property type="entry name" value="ABC_transporter-like_CS"/>
</dbReference>
<organism evidence="8 9">
    <name type="scientific">Castellaniella defragrans</name>
    <name type="common">Alcaligenes defragrans</name>
    <dbReference type="NCBI Taxonomy" id="75697"/>
    <lineage>
        <taxon>Bacteria</taxon>
        <taxon>Pseudomonadati</taxon>
        <taxon>Pseudomonadota</taxon>
        <taxon>Betaproteobacteria</taxon>
        <taxon>Burkholderiales</taxon>
        <taxon>Alcaligenaceae</taxon>
        <taxon>Castellaniella</taxon>
    </lineage>
</organism>
<reference evidence="8 9" key="1">
    <citation type="submission" date="2020-08" db="EMBL/GenBank/DDBJ databases">
        <title>Genomic Encyclopedia of Type Strains, Phase IV (KMG-IV): sequencing the most valuable type-strain genomes for metagenomic binning, comparative biology and taxonomic classification.</title>
        <authorList>
            <person name="Goeker M."/>
        </authorList>
    </citation>
    <scope>NUCLEOTIDE SEQUENCE [LARGE SCALE GENOMIC DNA]</scope>
    <source>
        <strain evidence="8 9">DSM 12141</strain>
    </source>
</reference>
<dbReference type="InterPro" id="IPR050611">
    <property type="entry name" value="ABCF"/>
</dbReference>
<dbReference type="AlphaFoldDB" id="A0A7W9TN55"/>
<keyword evidence="2" id="KW-0677">Repeat</keyword>
<dbReference type="Gene3D" id="3.40.50.300">
    <property type="entry name" value="P-loop containing nucleotide triphosphate hydrolases"/>
    <property type="match status" value="2"/>
</dbReference>
<evidence type="ECO:0000256" key="2">
    <source>
        <dbReference type="ARBA" id="ARBA00022737"/>
    </source>
</evidence>
<accession>A0A7W9TN55</accession>
<dbReference type="InterPro" id="IPR027417">
    <property type="entry name" value="P-loop_NTPase"/>
</dbReference>
<dbReference type="PANTHER" id="PTHR19211">
    <property type="entry name" value="ATP-BINDING TRANSPORT PROTEIN-RELATED"/>
    <property type="match status" value="1"/>
</dbReference>
<evidence type="ECO:0000256" key="3">
    <source>
        <dbReference type="ARBA" id="ARBA00022741"/>
    </source>
</evidence>
<dbReference type="Pfam" id="PF00005">
    <property type="entry name" value="ABC_tran"/>
    <property type="match status" value="2"/>
</dbReference>
<dbReference type="InterPro" id="IPR003593">
    <property type="entry name" value="AAA+_ATPase"/>
</dbReference>
<dbReference type="InterPro" id="IPR003439">
    <property type="entry name" value="ABC_transporter-like_ATP-bd"/>
</dbReference>
<evidence type="ECO:0000256" key="5">
    <source>
        <dbReference type="ARBA" id="ARBA00061551"/>
    </source>
</evidence>
<dbReference type="NCBIfam" id="NF000355">
    <property type="entry name" value="ribo_prot_ABC_F"/>
    <property type="match status" value="1"/>
</dbReference>
<feature type="domain" description="ABC transporter" evidence="7">
    <location>
        <begin position="11"/>
        <end position="261"/>
    </location>
</feature>
<dbReference type="GO" id="GO:0016887">
    <property type="term" value="F:ATP hydrolysis activity"/>
    <property type="evidence" value="ECO:0007669"/>
    <property type="project" value="InterPro"/>
</dbReference>
<dbReference type="FunFam" id="3.40.50.300:FF:000011">
    <property type="entry name" value="Putative ABC transporter ATP-binding component"/>
    <property type="match status" value="1"/>
</dbReference>
<keyword evidence="1" id="KW-1003">Cell membrane</keyword>
<dbReference type="PROSITE" id="PS50893">
    <property type="entry name" value="ABC_TRANSPORTER_2"/>
    <property type="match status" value="2"/>
</dbReference>
<protein>
    <recommendedName>
        <fullName evidence="6">Probable ATP-binding protein YbiT</fullName>
    </recommendedName>
</protein>
<evidence type="ECO:0000256" key="4">
    <source>
        <dbReference type="ARBA" id="ARBA00022840"/>
    </source>
</evidence>
<sequence length="542" mass="60837">MTPIFPTATVISTNNLTIQFGSKPLFENVSVKFGDGNRYGLIGANGSGKSTLMKIIGGDLEPTSGNVALEPGLRLGKLRQDQFAFEDVRVLDVVMMGHVEMWKAMADRDAIYANPEATEDDYMRAAELEGKFAEYDGYTAEARAGELLLGLEIPVEQHQLPMREIAPGWKLRVLLAQALFSNPDVLLLDEPTNNLDINTIRWLENVLNGYDSTMIIISHDRHFLNAVCTHMADLDYGELRVYPGNYDDYMLASTQARERQVAANARAKERVSELQDFVRRFAANKSKSRQATSRLKQIDRIKAETVQVKPSSRQNPYIRFEVNKVLHRQAAHIEDLSKSYDRPIIQGLTTMIEAGQKVAIIGANGVGKTTLLRLLAGKLPPDEGTVRWSENADIGYMAQDVSDQFDSDRDLFDWMTDYRQPGDEDQSIRSVLGRLLFSGDEITKPVRVLSGGEKNRMSFGRLMLGRHNVMLMDEPTNHLDMESIESLQYALEQYQGTLVFVSHDRQFVSGVATRVIEILPDGRLNDYPGTYEEYLASQGIEA</sequence>